<sequence length="316" mass="31940">MSMRTRAVAAPGRVARRAQDAERVKSGAAQRAYARRRSRAEQRSDAPVLPSRKMAEMTAGRIPFVAAIIALLGCGLALTLLLTTRAAEDSYQLSDARQTNRTLADERAALQREVEAADSAPELAARARDLGMIPAKDPARLVVGPDGAITVIGKPAPAQGTPVPPLNVSPTASDGPQAGNAQARGERVVPVPTTTKPPTPAPAQPADPAANAAAVPGAQPGPAQAPANPAAAPVNPAQPPASPAPPPPNPAPEQAANPAPSPNPAQPPANPPQPPANPAQPANQAPPPNPAPPPVPAETPQPEALPNPQPTGGTPQ</sequence>
<evidence type="ECO:0000256" key="2">
    <source>
        <dbReference type="SAM" id="MobiDB-lite"/>
    </source>
</evidence>
<feature type="compositionally biased region" description="Low complexity" evidence="2">
    <location>
        <begin position="1"/>
        <end position="13"/>
    </location>
</feature>
<feature type="compositionally biased region" description="Pro residues" evidence="2">
    <location>
        <begin position="236"/>
        <end position="251"/>
    </location>
</feature>
<feature type="coiled-coil region" evidence="1">
    <location>
        <begin position="93"/>
        <end position="120"/>
    </location>
</feature>
<feature type="region of interest" description="Disordered" evidence="2">
    <location>
        <begin position="1"/>
        <end position="47"/>
    </location>
</feature>
<feature type="region of interest" description="Disordered" evidence="2">
    <location>
        <begin position="153"/>
        <end position="316"/>
    </location>
</feature>
<evidence type="ECO:0000256" key="3">
    <source>
        <dbReference type="SAM" id="Phobius"/>
    </source>
</evidence>
<evidence type="ECO:0000313" key="4">
    <source>
        <dbReference type="EMBL" id="QIS10937.1"/>
    </source>
</evidence>
<organism evidence="4 5">
    <name type="scientific">Nocardia arthritidis</name>
    <dbReference type="NCBI Taxonomy" id="228602"/>
    <lineage>
        <taxon>Bacteria</taxon>
        <taxon>Bacillati</taxon>
        <taxon>Actinomycetota</taxon>
        <taxon>Actinomycetes</taxon>
        <taxon>Mycobacteriales</taxon>
        <taxon>Nocardiaceae</taxon>
        <taxon>Nocardia</taxon>
    </lineage>
</organism>
<evidence type="ECO:0008006" key="6">
    <source>
        <dbReference type="Google" id="ProtNLM"/>
    </source>
</evidence>
<feature type="compositionally biased region" description="Low complexity" evidence="2">
    <location>
        <begin position="206"/>
        <end position="235"/>
    </location>
</feature>
<keyword evidence="1" id="KW-0175">Coiled coil</keyword>
<evidence type="ECO:0000313" key="5">
    <source>
        <dbReference type="Proteomes" id="UP000503540"/>
    </source>
</evidence>
<dbReference type="KEGG" id="nah:F5544_15270"/>
<dbReference type="RefSeq" id="WP_238847257.1">
    <property type="nucleotide sequence ID" value="NZ_CP046172.1"/>
</dbReference>
<proteinExistence type="predicted"/>
<dbReference type="PRINTS" id="PR01217">
    <property type="entry name" value="PRICHEXTENSN"/>
</dbReference>
<gene>
    <name evidence="4" type="ORF">F5544_15270</name>
</gene>
<keyword evidence="3" id="KW-0472">Membrane</keyword>
<keyword evidence="3" id="KW-0812">Transmembrane</keyword>
<evidence type="ECO:0000256" key="1">
    <source>
        <dbReference type="SAM" id="Coils"/>
    </source>
</evidence>
<keyword evidence="5" id="KW-1185">Reference proteome</keyword>
<dbReference type="EMBL" id="CP046172">
    <property type="protein sequence ID" value="QIS10937.1"/>
    <property type="molecule type" value="Genomic_DNA"/>
</dbReference>
<dbReference type="Proteomes" id="UP000503540">
    <property type="component" value="Chromosome"/>
</dbReference>
<dbReference type="AlphaFoldDB" id="A0A6G9YCZ2"/>
<reference evidence="4 5" key="1">
    <citation type="journal article" date="2019" name="ACS Chem. Biol.">
        <title>Identification and Mobilization of a Cryptic Antibiotic Biosynthesis Gene Locus from a Human-Pathogenic Nocardia Isolate.</title>
        <authorList>
            <person name="Herisse M."/>
            <person name="Ishida K."/>
            <person name="Porter J.L."/>
            <person name="Howden B."/>
            <person name="Hertweck C."/>
            <person name="Stinear T.P."/>
            <person name="Pidot S.J."/>
        </authorList>
    </citation>
    <scope>NUCLEOTIDE SEQUENCE [LARGE SCALE GENOMIC DNA]</scope>
    <source>
        <strain evidence="4 5">AUSMDU00012717</strain>
    </source>
</reference>
<keyword evidence="3" id="KW-1133">Transmembrane helix</keyword>
<name>A0A6G9YCZ2_9NOCA</name>
<feature type="compositionally biased region" description="Pro residues" evidence="2">
    <location>
        <begin position="195"/>
        <end position="205"/>
    </location>
</feature>
<feature type="compositionally biased region" description="Pro residues" evidence="2">
    <location>
        <begin position="259"/>
        <end position="309"/>
    </location>
</feature>
<protein>
    <recommendedName>
        <fullName evidence="6">Cell division protein FtsL</fullName>
    </recommendedName>
</protein>
<feature type="transmembrane region" description="Helical" evidence="3">
    <location>
        <begin position="62"/>
        <end position="82"/>
    </location>
</feature>
<accession>A0A6G9YCZ2</accession>